<dbReference type="SMR" id="A0A3D4V7T4"/>
<keyword evidence="3 7" id="KW-0694">RNA-binding</keyword>
<dbReference type="EMBL" id="DPIY01000007">
    <property type="protein sequence ID" value="HCT57196.1"/>
    <property type="molecule type" value="Genomic_DNA"/>
</dbReference>
<sequence>MPRVKSNVVRLKRKKQILKHAKGAFGGRSKLWKAAKETVERGWRYAYRDRKNKKRDFRRLWIVRINAAARLHDMSYNAFINGLHASGIEVDRKVLADLAVREPEAFAAIAEQAKKALDAKVAAA</sequence>
<dbReference type="HAMAP" id="MF_00382">
    <property type="entry name" value="Ribosomal_bL20"/>
    <property type="match status" value="1"/>
</dbReference>
<gene>
    <name evidence="7" type="primary">rplT</name>
    <name evidence="9" type="ORF">DGD08_08280</name>
</gene>
<comment type="function">
    <text evidence="7 8">Binds directly to 23S ribosomal RNA and is necessary for the in vitro assembly process of the 50S ribosomal subunit. It is not involved in the protein synthesizing functions of that subunit.</text>
</comment>
<evidence type="ECO:0000313" key="9">
    <source>
        <dbReference type="EMBL" id="HCT57196.1"/>
    </source>
</evidence>
<dbReference type="GO" id="GO:0019843">
    <property type="term" value="F:rRNA binding"/>
    <property type="evidence" value="ECO:0007669"/>
    <property type="project" value="UniProtKB-UniRule"/>
</dbReference>
<evidence type="ECO:0000256" key="5">
    <source>
        <dbReference type="ARBA" id="ARBA00023274"/>
    </source>
</evidence>
<evidence type="ECO:0000256" key="7">
    <source>
        <dbReference type="HAMAP-Rule" id="MF_00382"/>
    </source>
</evidence>
<dbReference type="GO" id="GO:0000027">
    <property type="term" value="P:ribosomal large subunit assembly"/>
    <property type="evidence" value="ECO:0007669"/>
    <property type="project" value="UniProtKB-UniRule"/>
</dbReference>
<dbReference type="OMA" id="GRRKNVW"/>
<protein>
    <recommendedName>
        <fullName evidence="6 7">Large ribosomal subunit protein bL20</fullName>
    </recommendedName>
</protein>
<dbReference type="InterPro" id="IPR049946">
    <property type="entry name" value="RIBOSOMAL_L20_CS"/>
</dbReference>
<evidence type="ECO:0000256" key="3">
    <source>
        <dbReference type="ARBA" id="ARBA00022884"/>
    </source>
</evidence>
<evidence type="ECO:0000256" key="8">
    <source>
        <dbReference type="RuleBase" id="RU000560"/>
    </source>
</evidence>
<organism evidence="9 10">
    <name type="scientific">Gemmatimonas aurantiaca</name>
    <dbReference type="NCBI Taxonomy" id="173480"/>
    <lineage>
        <taxon>Bacteria</taxon>
        <taxon>Pseudomonadati</taxon>
        <taxon>Gemmatimonadota</taxon>
        <taxon>Gemmatimonadia</taxon>
        <taxon>Gemmatimonadales</taxon>
        <taxon>Gemmatimonadaceae</taxon>
        <taxon>Gemmatimonas</taxon>
    </lineage>
</organism>
<dbReference type="Pfam" id="PF00453">
    <property type="entry name" value="Ribosomal_L20"/>
    <property type="match status" value="1"/>
</dbReference>
<dbReference type="Gene3D" id="6.10.160.10">
    <property type="match status" value="1"/>
</dbReference>
<dbReference type="GO" id="GO:0006412">
    <property type="term" value="P:translation"/>
    <property type="evidence" value="ECO:0007669"/>
    <property type="project" value="InterPro"/>
</dbReference>
<comment type="similarity">
    <text evidence="1 7 8">Belongs to the bacterial ribosomal protein bL20 family.</text>
</comment>
<dbReference type="NCBIfam" id="TIGR01032">
    <property type="entry name" value="rplT_bact"/>
    <property type="match status" value="1"/>
</dbReference>
<dbReference type="GO" id="GO:1990904">
    <property type="term" value="C:ribonucleoprotein complex"/>
    <property type="evidence" value="ECO:0007669"/>
    <property type="project" value="UniProtKB-KW"/>
</dbReference>
<dbReference type="GO" id="GO:0003735">
    <property type="term" value="F:structural constituent of ribosome"/>
    <property type="evidence" value="ECO:0007669"/>
    <property type="project" value="InterPro"/>
</dbReference>
<accession>A0A3D4V7T4</accession>
<dbReference type="InterPro" id="IPR005813">
    <property type="entry name" value="Ribosomal_bL20"/>
</dbReference>
<dbReference type="AlphaFoldDB" id="A0A3D4V7T4"/>
<dbReference type="PANTHER" id="PTHR10986">
    <property type="entry name" value="39S RIBOSOMAL PROTEIN L20"/>
    <property type="match status" value="1"/>
</dbReference>
<dbReference type="PRINTS" id="PR00062">
    <property type="entry name" value="RIBOSOMALL20"/>
</dbReference>
<keyword evidence="4 7" id="KW-0689">Ribosomal protein</keyword>
<dbReference type="InterPro" id="IPR035566">
    <property type="entry name" value="Ribosomal_protein_bL20_C"/>
</dbReference>
<dbReference type="SUPFAM" id="SSF74731">
    <property type="entry name" value="Ribosomal protein L20"/>
    <property type="match status" value="1"/>
</dbReference>
<keyword evidence="2 7" id="KW-0699">rRNA-binding</keyword>
<evidence type="ECO:0000313" key="10">
    <source>
        <dbReference type="Proteomes" id="UP000264071"/>
    </source>
</evidence>
<dbReference type="Gene3D" id="1.10.1900.20">
    <property type="entry name" value="Ribosomal protein L20"/>
    <property type="match status" value="1"/>
</dbReference>
<evidence type="ECO:0000256" key="6">
    <source>
        <dbReference type="ARBA" id="ARBA00035172"/>
    </source>
</evidence>
<dbReference type="Proteomes" id="UP000264071">
    <property type="component" value="Unassembled WGS sequence"/>
</dbReference>
<evidence type="ECO:0000256" key="1">
    <source>
        <dbReference type="ARBA" id="ARBA00007698"/>
    </source>
</evidence>
<evidence type="ECO:0000256" key="4">
    <source>
        <dbReference type="ARBA" id="ARBA00022980"/>
    </source>
</evidence>
<comment type="caution">
    <text evidence="9">The sequence shown here is derived from an EMBL/GenBank/DDBJ whole genome shotgun (WGS) entry which is preliminary data.</text>
</comment>
<proteinExistence type="inferred from homology"/>
<dbReference type="FunFam" id="1.10.1900.20:FF:000001">
    <property type="entry name" value="50S ribosomal protein L20"/>
    <property type="match status" value="1"/>
</dbReference>
<reference evidence="9 10" key="1">
    <citation type="journal article" date="2018" name="Nat. Biotechnol.">
        <title>A standardized bacterial taxonomy based on genome phylogeny substantially revises the tree of life.</title>
        <authorList>
            <person name="Parks D.H."/>
            <person name="Chuvochina M."/>
            <person name="Waite D.W."/>
            <person name="Rinke C."/>
            <person name="Skarshewski A."/>
            <person name="Chaumeil P.A."/>
            <person name="Hugenholtz P."/>
        </authorList>
    </citation>
    <scope>NUCLEOTIDE SEQUENCE [LARGE SCALE GENOMIC DNA]</scope>
    <source>
        <strain evidence="9">UBA8844</strain>
    </source>
</reference>
<dbReference type="PROSITE" id="PS00937">
    <property type="entry name" value="RIBOSOMAL_L20"/>
    <property type="match status" value="1"/>
</dbReference>
<dbReference type="GO" id="GO:0005840">
    <property type="term" value="C:ribosome"/>
    <property type="evidence" value="ECO:0007669"/>
    <property type="project" value="UniProtKB-KW"/>
</dbReference>
<evidence type="ECO:0000256" key="2">
    <source>
        <dbReference type="ARBA" id="ARBA00022730"/>
    </source>
</evidence>
<dbReference type="CDD" id="cd07026">
    <property type="entry name" value="Ribosomal_L20"/>
    <property type="match status" value="1"/>
</dbReference>
<keyword evidence="5 7" id="KW-0687">Ribonucleoprotein</keyword>
<name>A0A3D4V7T4_9BACT</name>